<keyword evidence="7 14" id="KW-0375">Hydrogen ion transport</keyword>
<keyword evidence="18" id="KW-1185">Reference proteome</keyword>
<evidence type="ECO:0000256" key="14">
    <source>
        <dbReference type="HAMAP-Rule" id="MF_01398"/>
    </source>
</evidence>
<evidence type="ECO:0000256" key="12">
    <source>
        <dbReference type="ARBA" id="ARBA00025198"/>
    </source>
</evidence>
<comment type="caution">
    <text evidence="17">The sequence shown here is derived from an EMBL/GenBank/DDBJ whole genome shotgun (WGS) entry which is preliminary data.</text>
</comment>
<accession>A0ABU1T437</accession>
<keyword evidence="9 14" id="KW-0406">Ion transport</keyword>
<dbReference type="CDD" id="cd06503">
    <property type="entry name" value="ATP-synt_Fo_b"/>
    <property type="match status" value="1"/>
</dbReference>
<evidence type="ECO:0000256" key="2">
    <source>
        <dbReference type="ARBA" id="ARBA00005513"/>
    </source>
</evidence>
<dbReference type="InterPro" id="IPR005864">
    <property type="entry name" value="ATP_synth_F0_bsu_bac"/>
</dbReference>
<keyword evidence="4 14" id="KW-1003">Cell membrane</keyword>
<feature type="transmembrane region" description="Helical" evidence="14">
    <location>
        <begin position="26"/>
        <end position="45"/>
    </location>
</feature>
<feature type="coiled-coil region" evidence="16">
    <location>
        <begin position="70"/>
        <end position="97"/>
    </location>
</feature>
<keyword evidence="11 14" id="KW-0066">ATP synthesis</keyword>
<dbReference type="PANTHER" id="PTHR33445">
    <property type="entry name" value="ATP SYNTHASE SUBUNIT B', CHLOROPLASTIC"/>
    <property type="match status" value="1"/>
</dbReference>
<keyword evidence="6 14" id="KW-0812">Transmembrane</keyword>
<dbReference type="Proteomes" id="UP001266099">
    <property type="component" value="Unassembled WGS sequence"/>
</dbReference>
<evidence type="ECO:0000256" key="16">
    <source>
        <dbReference type="SAM" id="Coils"/>
    </source>
</evidence>
<dbReference type="NCBIfam" id="TIGR01144">
    <property type="entry name" value="ATP_synt_b"/>
    <property type="match status" value="1"/>
</dbReference>
<evidence type="ECO:0000256" key="5">
    <source>
        <dbReference type="ARBA" id="ARBA00022547"/>
    </source>
</evidence>
<dbReference type="InterPro" id="IPR002146">
    <property type="entry name" value="ATP_synth_b/b'su_bac/chlpt"/>
</dbReference>
<evidence type="ECO:0000256" key="11">
    <source>
        <dbReference type="ARBA" id="ARBA00023310"/>
    </source>
</evidence>
<evidence type="ECO:0000256" key="4">
    <source>
        <dbReference type="ARBA" id="ARBA00022475"/>
    </source>
</evidence>
<evidence type="ECO:0000256" key="9">
    <source>
        <dbReference type="ARBA" id="ARBA00023065"/>
    </source>
</evidence>
<comment type="function">
    <text evidence="14">Component of the F(0) channel, it forms part of the peripheral stalk, linking F(1) to F(0).</text>
</comment>
<evidence type="ECO:0000256" key="1">
    <source>
        <dbReference type="ARBA" id="ARBA00004162"/>
    </source>
</evidence>
<comment type="subcellular location">
    <subcellularLocation>
        <location evidence="1 14">Cell membrane</location>
        <topology evidence="1 14">Single-pass membrane protein</topology>
    </subcellularLocation>
</comment>
<keyword evidence="5 14" id="KW-0138">CF(0)</keyword>
<keyword evidence="8 14" id="KW-1133">Transmembrane helix</keyword>
<dbReference type="Pfam" id="PF00430">
    <property type="entry name" value="ATP-synt_B"/>
    <property type="match status" value="1"/>
</dbReference>
<organism evidence="17 18">
    <name type="scientific">Arcanobacterium hippocoleae</name>
    <dbReference type="NCBI Taxonomy" id="149017"/>
    <lineage>
        <taxon>Bacteria</taxon>
        <taxon>Bacillati</taxon>
        <taxon>Actinomycetota</taxon>
        <taxon>Actinomycetes</taxon>
        <taxon>Actinomycetales</taxon>
        <taxon>Actinomycetaceae</taxon>
        <taxon>Arcanobacterium</taxon>
    </lineage>
</organism>
<protein>
    <recommendedName>
        <fullName evidence="14">ATP synthase subunit b</fullName>
    </recommendedName>
    <alternativeName>
        <fullName evidence="14">ATP synthase F(0) sector subunit b</fullName>
    </alternativeName>
    <alternativeName>
        <fullName evidence="14">ATPase subunit I</fullName>
    </alternativeName>
    <alternativeName>
        <fullName evidence="14">F-type ATPase subunit b</fullName>
        <shortName evidence="14">F-ATPase subunit b</shortName>
    </alternativeName>
</protein>
<evidence type="ECO:0000313" key="17">
    <source>
        <dbReference type="EMBL" id="MDR6939980.1"/>
    </source>
</evidence>
<evidence type="ECO:0000256" key="13">
    <source>
        <dbReference type="ARBA" id="ARBA00025830"/>
    </source>
</evidence>
<evidence type="ECO:0000256" key="7">
    <source>
        <dbReference type="ARBA" id="ARBA00022781"/>
    </source>
</evidence>
<comment type="similarity">
    <text evidence="2 14 15">Belongs to the ATPase B chain family.</text>
</comment>
<dbReference type="EMBL" id="JAVDUJ010000001">
    <property type="protein sequence ID" value="MDR6939980.1"/>
    <property type="molecule type" value="Genomic_DNA"/>
</dbReference>
<name>A0ABU1T437_9ACTO</name>
<reference evidence="17 18" key="1">
    <citation type="submission" date="2023-07" db="EMBL/GenBank/DDBJ databases">
        <title>Sequencing the genomes of 1000 actinobacteria strains.</title>
        <authorList>
            <person name="Klenk H.-P."/>
        </authorList>
    </citation>
    <scope>NUCLEOTIDE SEQUENCE [LARGE SCALE GENOMIC DNA]</scope>
    <source>
        <strain evidence="17 18">DSM 15539</strain>
    </source>
</reference>
<dbReference type="SUPFAM" id="SSF81573">
    <property type="entry name" value="F1F0 ATP synthase subunit B, membrane domain"/>
    <property type="match status" value="1"/>
</dbReference>
<sequence length="193" mass="20597">MFATSEVLASGSGSVYSMLWPALPDLVWGSLAFAIVAFVIYRLAWPKYSQMLDERTEKIDNGLKAAEIARAEIASEREDLAVEVTNAQREAALIREKAQDNAKSIISDAQAKARVDAAAIVAGAQKRIDADAQAATHSLRSDLGTVATELAGKILGEAITDQALASRVIDRFLDELSVALPAKTKQGAAGQER</sequence>
<keyword evidence="3 14" id="KW-0813">Transport</keyword>
<gene>
    <name evidence="14" type="primary">atpF</name>
    <name evidence="17" type="ORF">J2S36_001523</name>
</gene>
<evidence type="ECO:0000256" key="10">
    <source>
        <dbReference type="ARBA" id="ARBA00023136"/>
    </source>
</evidence>
<keyword evidence="16" id="KW-0175">Coiled coil</keyword>
<comment type="function">
    <text evidence="12 14">F(1)F(0) ATP synthase produces ATP from ADP in the presence of a proton or sodium gradient. F-type ATPases consist of two structural domains, F(1) containing the extramembraneous catalytic core and F(0) containing the membrane proton channel, linked together by a central stalk and a peripheral stalk. During catalysis, ATP synthesis in the catalytic domain of F(1) is coupled via a rotary mechanism of the central stalk subunits to proton translocation.</text>
</comment>
<dbReference type="RefSeq" id="WP_309957091.1">
    <property type="nucleotide sequence ID" value="NZ_CP136414.1"/>
</dbReference>
<evidence type="ECO:0000313" key="18">
    <source>
        <dbReference type="Proteomes" id="UP001266099"/>
    </source>
</evidence>
<proteinExistence type="inferred from homology"/>
<keyword evidence="10 14" id="KW-0472">Membrane</keyword>
<dbReference type="InterPro" id="IPR050059">
    <property type="entry name" value="ATP_synthase_B_chain"/>
</dbReference>
<dbReference type="InterPro" id="IPR028987">
    <property type="entry name" value="ATP_synth_B-like_membr_sf"/>
</dbReference>
<comment type="subunit">
    <text evidence="13 14">F-type ATPases have 2 components, F(1) - the catalytic core - and F(0) - the membrane proton channel. F(1) has five subunits: alpha(3), beta(3), gamma(1), delta(1), epsilon(1). F(0) has three main subunits: a(1), b(2) and c(10-14). The alpha and beta chains form an alternating ring which encloses part of the gamma chain. F(1) is attached to F(0) by a central stalk formed by the gamma and epsilon chains, while a peripheral stalk is formed by the delta and b chains.</text>
</comment>
<dbReference type="HAMAP" id="MF_01398">
    <property type="entry name" value="ATP_synth_b_bprime"/>
    <property type="match status" value="1"/>
</dbReference>
<evidence type="ECO:0000256" key="15">
    <source>
        <dbReference type="RuleBase" id="RU003848"/>
    </source>
</evidence>
<dbReference type="PANTHER" id="PTHR33445:SF1">
    <property type="entry name" value="ATP SYNTHASE SUBUNIT B"/>
    <property type="match status" value="1"/>
</dbReference>
<evidence type="ECO:0000256" key="3">
    <source>
        <dbReference type="ARBA" id="ARBA00022448"/>
    </source>
</evidence>
<dbReference type="Gene3D" id="1.20.5.620">
    <property type="entry name" value="F1F0 ATP synthase subunit B, membrane domain"/>
    <property type="match status" value="1"/>
</dbReference>
<evidence type="ECO:0000256" key="6">
    <source>
        <dbReference type="ARBA" id="ARBA00022692"/>
    </source>
</evidence>
<evidence type="ECO:0000256" key="8">
    <source>
        <dbReference type="ARBA" id="ARBA00022989"/>
    </source>
</evidence>